<evidence type="ECO:0000313" key="2">
    <source>
        <dbReference type="Proteomes" id="UP001341840"/>
    </source>
</evidence>
<evidence type="ECO:0000313" key="1">
    <source>
        <dbReference type="EMBL" id="MED6160853.1"/>
    </source>
</evidence>
<comment type="caution">
    <text evidence="1">The sequence shown here is derived from an EMBL/GenBank/DDBJ whole genome shotgun (WGS) entry which is preliminary data.</text>
</comment>
<keyword evidence="2" id="KW-1185">Reference proteome</keyword>
<dbReference type="EMBL" id="JASCZI010121256">
    <property type="protein sequence ID" value="MED6160853.1"/>
    <property type="molecule type" value="Genomic_DNA"/>
</dbReference>
<reference evidence="1 2" key="1">
    <citation type="journal article" date="2023" name="Plants (Basel)">
        <title>Bridging the Gap: Combining Genomics and Transcriptomics Approaches to Understand Stylosanthes scabra, an Orphan Legume from the Brazilian Caatinga.</title>
        <authorList>
            <person name="Ferreira-Neto J.R.C."/>
            <person name="da Silva M.D."/>
            <person name="Binneck E."/>
            <person name="de Melo N.F."/>
            <person name="da Silva R.H."/>
            <person name="de Melo A.L.T.M."/>
            <person name="Pandolfi V."/>
            <person name="Bustamante F.O."/>
            <person name="Brasileiro-Vidal A.C."/>
            <person name="Benko-Iseppon A.M."/>
        </authorList>
    </citation>
    <scope>NUCLEOTIDE SEQUENCE [LARGE SCALE GENOMIC DNA]</scope>
    <source>
        <tissue evidence="1">Leaves</tissue>
    </source>
</reference>
<protein>
    <submittedName>
        <fullName evidence="1">Uncharacterized protein</fullName>
    </submittedName>
</protein>
<sequence length="137" mass="15386">MGNGRIHSEKLAKIAYIHNLSFSQGYENRTEPDRPVEPVGPRTARIFKALTTTVRPRRLPPRRVVAVLCRRQSRLRRRVGVQPPPFSLCHSLGFSRSTTALPPSLCHSLQSIDACQFSSSFNALLTVFLCVNKLDLC</sequence>
<dbReference type="Proteomes" id="UP001341840">
    <property type="component" value="Unassembled WGS sequence"/>
</dbReference>
<organism evidence="1 2">
    <name type="scientific">Stylosanthes scabra</name>
    <dbReference type="NCBI Taxonomy" id="79078"/>
    <lineage>
        <taxon>Eukaryota</taxon>
        <taxon>Viridiplantae</taxon>
        <taxon>Streptophyta</taxon>
        <taxon>Embryophyta</taxon>
        <taxon>Tracheophyta</taxon>
        <taxon>Spermatophyta</taxon>
        <taxon>Magnoliopsida</taxon>
        <taxon>eudicotyledons</taxon>
        <taxon>Gunneridae</taxon>
        <taxon>Pentapetalae</taxon>
        <taxon>rosids</taxon>
        <taxon>fabids</taxon>
        <taxon>Fabales</taxon>
        <taxon>Fabaceae</taxon>
        <taxon>Papilionoideae</taxon>
        <taxon>50 kb inversion clade</taxon>
        <taxon>dalbergioids sensu lato</taxon>
        <taxon>Dalbergieae</taxon>
        <taxon>Pterocarpus clade</taxon>
        <taxon>Stylosanthes</taxon>
    </lineage>
</organism>
<gene>
    <name evidence="1" type="ORF">PIB30_055165</name>
</gene>
<accession>A0ABU6ULB7</accession>
<proteinExistence type="predicted"/>
<name>A0ABU6ULB7_9FABA</name>